<gene>
    <name evidence="5" type="primary">LOC115626069</name>
</gene>
<keyword evidence="4" id="KW-1185">Reference proteome</keyword>
<organism evidence="4 5">
    <name type="scientific">Drosophila lebanonensis</name>
    <name type="common">Fruit fly</name>
    <name type="synonym">Scaptodrosophila lebanonensis</name>
    <dbReference type="NCBI Taxonomy" id="7225"/>
    <lineage>
        <taxon>Eukaryota</taxon>
        <taxon>Metazoa</taxon>
        <taxon>Ecdysozoa</taxon>
        <taxon>Arthropoda</taxon>
        <taxon>Hexapoda</taxon>
        <taxon>Insecta</taxon>
        <taxon>Pterygota</taxon>
        <taxon>Neoptera</taxon>
        <taxon>Endopterygota</taxon>
        <taxon>Diptera</taxon>
        <taxon>Brachycera</taxon>
        <taxon>Muscomorpha</taxon>
        <taxon>Ephydroidea</taxon>
        <taxon>Drosophilidae</taxon>
        <taxon>Scaptodrosophila</taxon>
    </lineage>
</organism>
<evidence type="ECO:0000313" key="5">
    <source>
        <dbReference type="RefSeq" id="XP_030377182.1"/>
    </source>
</evidence>
<dbReference type="InterPro" id="IPR031311">
    <property type="entry name" value="CHIT_BIND_RR_consensus"/>
</dbReference>
<dbReference type="RefSeq" id="XP_030377182.1">
    <property type="nucleotide sequence ID" value="XM_030521322.1"/>
</dbReference>
<reference evidence="5" key="1">
    <citation type="submission" date="2025-08" db="UniProtKB">
        <authorList>
            <consortium name="RefSeq"/>
        </authorList>
    </citation>
    <scope>IDENTIFICATION</scope>
    <source>
        <strain evidence="5">11010-0011.00</strain>
        <tissue evidence="5">Whole body</tissue>
    </source>
</reference>
<accession>A0A6J2TQF2</accession>
<dbReference type="PANTHER" id="PTHR12236:SF46">
    <property type="entry name" value="CUTICULAR PROTEIN 30B-RELATED"/>
    <property type="match status" value="1"/>
</dbReference>
<dbReference type="PROSITE" id="PS51155">
    <property type="entry name" value="CHIT_BIND_RR_2"/>
    <property type="match status" value="1"/>
</dbReference>
<keyword evidence="1 2" id="KW-0193">Cuticle</keyword>
<dbReference type="GO" id="GO:0005615">
    <property type="term" value="C:extracellular space"/>
    <property type="evidence" value="ECO:0007669"/>
    <property type="project" value="TreeGrafter"/>
</dbReference>
<dbReference type="InterPro" id="IPR000618">
    <property type="entry name" value="Insect_cuticle"/>
</dbReference>
<feature type="compositionally biased region" description="Low complexity" evidence="3">
    <location>
        <begin position="246"/>
        <end position="292"/>
    </location>
</feature>
<evidence type="ECO:0000256" key="3">
    <source>
        <dbReference type="SAM" id="MobiDB-lite"/>
    </source>
</evidence>
<dbReference type="PANTHER" id="PTHR12236">
    <property type="entry name" value="STRUCTURAL CONTITUENT OF CUTICLE"/>
    <property type="match status" value="1"/>
</dbReference>
<dbReference type="PRINTS" id="PR00947">
    <property type="entry name" value="CUTICLE"/>
</dbReference>
<dbReference type="InterPro" id="IPR051217">
    <property type="entry name" value="Insect_Cuticle_Struc_Prot"/>
</dbReference>
<dbReference type="CTD" id="2768918"/>
<dbReference type="GO" id="GO:0031012">
    <property type="term" value="C:extracellular matrix"/>
    <property type="evidence" value="ECO:0007669"/>
    <property type="project" value="TreeGrafter"/>
</dbReference>
<sequence length="328" mass="35203">MALVGYCMGGFAATYAGYHPNPTVARFYHTAPPSAVYQQTTVPFLTKTLLPAAPIYTKSIVAAPAPYTVAQTVVPAAAPVPVVKTVAAPAPVVPVLKQVELQAAPRYDFSYGVHDSVTGDIKSQVESRSGSNVVGTYSVLDADGYKRTVTYTADDINGFNAVVQREPVVAVRAAAAAVPVAAAALPTPINVLQPQYYQQPQLVQQPQQLVQQPQQLVQQPQQLVQQPQQLVEQPQPINVEQESEVVEAPRQPEQEPAPVDYTESQQQPQQQPQYPQDQQFPPYPAAGAAPTPSIDDSDVVEARSALESEASSTTPASEEPLEENKKTA</sequence>
<dbReference type="Pfam" id="PF00379">
    <property type="entry name" value="Chitin_bind_4"/>
    <property type="match status" value="1"/>
</dbReference>
<feature type="compositionally biased region" description="Low complexity" evidence="3">
    <location>
        <begin position="307"/>
        <end position="318"/>
    </location>
</feature>
<evidence type="ECO:0000256" key="1">
    <source>
        <dbReference type="ARBA" id="ARBA00022460"/>
    </source>
</evidence>
<proteinExistence type="predicted"/>
<name>A0A6J2TQF2_DROLE</name>
<dbReference type="AlphaFoldDB" id="A0A6J2TQF2"/>
<dbReference type="GeneID" id="115626069"/>
<dbReference type="PROSITE" id="PS00233">
    <property type="entry name" value="CHIT_BIND_RR_1"/>
    <property type="match status" value="1"/>
</dbReference>
<dbReference type="GO" id="GO:0042302">
    <property type="term" value="F:structural constituent of cuticle"/>
    <property type="evidence" value="ECO:0007669"/>
    <property type="project" value="UniProtKB-UniRule"/>
</dbReference>
<evidence type="ECO:0000256" key="2">
    <source>
        <dbReference type="PROSITE-ProRule" id="PRU00497"/>
    </source>
</evidence>
<dbReference type="Proteomes" id="UP000504634">
    <property type="component" value="Unplaced"/>
</dbReference>
<evidence type="ECO:0000313" key="4">
    <source>
        <dbReference type="Proteomes" id="UP000504634"/>
    </source>
</evidence>
<dbReference type="OrthoDB" id="6381807at2759"/>
<feature type="region of interest" description="Disordered" evidence="3">
    <location>
        <begin position="240"/>
        <end position="328"/>
    </location>
</feature>
<protein>
    <submittedName>
        <fullName evidence="5">Cuticle protein 8</fullName>
    </submittedName>
</protein>